<dbReference type="InterPro" id="IPR017850">
    <property type="entry name" value="Alkaline_phosphatase_core_sf"/>
</dbReference>
<dbReference type="InterPro" id="IPR006311">
    <property type="entry name" value="TAT_signal"/>
</dbReference>
<dbReference type="PROSITE" id="PS51318">
    <property type="entry name" value="TAT"/>
    <property type="match status" value="1"/>
</dbReference>
<dbReference type="Pfam" id="PF07394">
    <property type="entry name" value="DUF1501"/>
    <property type="match status" value="1"/>
</dbReference>
<evidence type="ECO:0000313" key="1">
    <source>
        <dbReference type="EMBL" id="XBH05756.1"/>
    </source>
</evidence>
<reference evidence="1" key="1">
    <citation type="submission" date="2024-05" db="EMBL/GenBank/DDBJ databases">
        <title>Planctomycetes of the genus Singulisphaera possess chitinolytic capabilities.</title>
        <authorList>
            <person name="Ivanova A."/>
        </authorList>
    </citation>
    <scope>NUCLEOTIDE SEQUENCE</scope>
    <source>
        <strain evidence="1">Ch08T</strain>
    </source>
</reference>
<gene>
    <name evidence="1" type="ORF">V5E97_06945</name>
</gene>
<organism evidence="1">
    <name type="scientific">Singulisphaera sp. Ch08</name>
    <dbReference type="NCBI Taxonomy" id="3120278"/>
    <lineage>
        <taxon>Bacteria</taxon>
        <taxon>Pseudomonadati</taxon>
        <taxon>Planctomycetota</taxon>
        <taxon>Planctomycetia</taxon>
        <taxon>Isosphaerales</taxon>
        <taxon>Isosphaeraceae</taxon>
        <taxon>Singulisphaera</taxon>
    </lineage>
</organism>
<dbReference type="PANTHER" id="PTHR43737">
    <property type="entry name" value="BLL7424 PROTEIN"/>
    <property type="match status" value="1"/>
</dbReference>
<accession>A0AAU7CKR7</accession>
<protein>
    <submittedName>
        <fullName evidence="1">DUF1501 domain-containing protein</fullName>
    </submittedName>
</protein>
<sequence length="481" mass="50817">MERSEGREPSQFPGAGPWGRRDLLRVGSLALAGSLLPGGATAASVSGSTSGTAESVLILWMAGGVTHIDSFDPKPDAPELIRGTLGTIATAVPGVRFAECLPGLARQADRLTVLRSYSHDNNDHFLSQAYALSGRKVGMTQLTTEPNVGAVVSSLRGSRHDLPGYITVPGITRPGPPPLNLFVSGWLGEAHAPFAVGGEPKQPDFTAGLSDKPANPTSLLEDSLRPEALTLPEGLDAARLTRRAGLRGLMEQALRDADRRGLLGAVESHYAGAFRLLNSPEVRRAFDLREESDAIRTAYGRTKIGGRCLLARRLIEAGAPFVMVDYGYDPDYGNLWDNHNVAAQRFPPIGEMALRPYHLAGMDRAFAALIADLAARGRLDSTLVVFLTEFGRTPKINAGGGRDHWGRAGSLFFAGGGAGAGQVIGATDKQGGSPTGRGYSPADVAATIYQALGIRADTMLHDRQGRPLAVLPEGEPIPGVL</sequence>
<dbReference type="RefSeq" id="WP_406698606.1">
    <property type="nucleotide sequence ID" value="NZ_CP155447.1"/>
</dbReference>
<dbReference type="PANTHER" id="PTHR43737:SF1">
    <property type="entry name" value="DUF1501 DOMAIN-CONTAINING PROTEIN"/>
    <property type="match status" value="1"/>
</dbReference>
<name>A0AAU7CKR7_9BACT</name>
<dbReference type="InterPro" id="IPR010869">
    <property type="entry name" value="DUF1501"/>
</dbReference>
<dbReference type="EMBL" id="CP155447">
    <property type="protein sequence ID" value="XBH05756.1"/>
    <property type="molecule type" value="Genomic_DNA"/>
</dbReference>
<proteinExistence type="predicted"/>
<dbReference type="AlphaFoldDB" id="A0AAU7CKR7"/>
<dbReference type="SUPFAM" id="SSF53649">
    <property type="entry name" value="Alkaline phosphatase-like"/>
    <property type="match status" value="1"/>
</dbReference>